<name>A0A9P7DW49_9AGAM</name>
<reference evidence="2" key="1">
    <citation type="journal article" date="2020" name="New Phytol.">
        <title>Comparative genomics reveals dynamic genome evolution in host specialist ectomycorrhizal fungi.</title>
        <authorList>
            <person name="Lofgren L.A."/>
            <person name="Nguyen N.H."/>
            <person name="Vilgalys R."/>
            <person name="Ruytinx J."/>
            <person name="Liao H.L."/>
            <person name="Branco S."/>
            <person name="Kuo A."/>
            <person name="LaButti K."/>
            <person name="Lipzen A."/>
            <person name="Andreopoulos W."/>
            <person name="Pangilinan J."/>
            <person name="Riley R."/>
            <person name="Hundley H."/>
            <person name="Na H."/>
            <person name="Barry K."/>
            <person name="Grigoriev I.V."/>
            <person name="Stajich J.E."/>
            <person name="Kennedy P.G."/>
        </authorList>
    </citation>
    <scope>NUCLEOTIDE SEQUENCE</scope>
    <source>
        <strain evidence="2">MN1</strain>
    </source>
</reference>
<dbReference type="RefSeq" id="XP_041189978.1">
    <property type="nucleotide sequence ID" value="XM_041336390.1"/>
</dbReference>
<keyword evidence="4" id="KW-1185">Reference proteome</keyword>
<proteinExistence type="predicted"/>
<comment type="caution">
    <text evidence="2">The sequence shown here is derived from an EMBL/GenBank/DDBJ whole genome shotgun (WGS) entry which is preliminary data.</text>
</comment>
<dbReference type="Proteomes" id="UP000807769">
    <property type="component" value="Unassembled WGS sequence"/>
</dbReference>
<protein>
    <submittedName>
        <fullName evidence="2">Uncharacterized protein</fullName>
    </submittedName>
</protein>
<dbReference type="GeneID" id="64630407"/>
<organism evidence="2 4">
    <name type="scientific">Suillus subaureus</name>
    <dbReference type="NCBI Taxonomy" id="48587"/>
    <lineage>
        <taxon>Eukaryota</taxon>
        <taxon>Fungi</taxon>
        <taxon>Dikarya</taxon>
        <taxon>Basidiomycota</taxon>
        <taxon>Agaricomycotina</taxon>
        <taxon>Agaricomycetes</taxon>
        <taxon>Agaricomycetidae</taxon>
        <taxon>Boletales</taxon>
        <taxon>Suillineae</taxon>
        <taxon>Suillaceae</taxon>
        <taxon>Suillus</taxon>
    </lineage>
</organism>
<evidence type="ECO:0000313" key="3">
    <source>
        <dbReference type="EMBL" id="KAG1811379.1"/>
    </source>
</evidence>
<evidence type="ECO:0000313" key="2">
    <source>
        <dbReference type="EMBL" id="KAG1804549.1"/>
    </source>
</evidence>
<dbReference type="EMBL" id="JABBWG010000057">
    <property type="protein sequence ID" value="KAG1804549.1"/>
    <property type="molecule type" value="Genomic_DNA"/>
</dbReference>
<accession>A0A9P7DW49</accession>
<gene>
    <name evidence="3" type="ORF">BJ212DRAFT_1374070</name>
    <name evidence="2" type="ORF">BJ212DRAFT_1393681</name>
</gene>
<dbReference type="EMBL" id="JABBWG010000029">
    <property type="protein sequence ID" value="KAG1811379.1"/>
    <property type="molecule type" value="Genomic_DNA"/>
</dbReference>
<evidence type="ECO:0000313" key="4">
    <source>
        <dbReference type="Proteomes" id="UP000807769"/>
    </source>
</evidence>
<sequence length="70" mass="7904">MLLMVYIIIHTSSTPRPTIKSTITPLSSPVNDRCLDACQLSLTTTISRRCEPSQPWSSKPCEHRKHIQTP</sequence>
<evidence type="ECO:0000256" key="1">
    <source>
        <dbReference type="SAM" id="MobiDB-lite"/>
    </source>
</evidence>
<feature type="region of interest" description="Disordered" evidence="1">
    <location>
        <begin position="50"/>
        <end position="70"/>
    </location>
</feature>
<dbReference type="AlphaFoldDB" id="A0A9P7DW49"/>